<protein>
    <submittedName>
        <fullName evidence="2">Uncharacterized protein</fullName>
    </submittedName>
</protein>
<dbReference type="EMBL" id="FN648532">
    <property type="protein sequence ID" value="CBN76143.1"/>
    <property type="molecule type" value="Genomic_DNA"/>
</dbReference>
<dbReference type="SMART" id="SM01425">
    <property type="entry name" value="EsV_1_7"/>
    <property type="match status" value="1"/>
</dbReference>
<feature type="region of interest" description="Disordered" evidence="1">
    <location>
        <begin position="551"/>
        <end position="580"/>
    </location>
</feature>
<feature type="compositionally biased region" description="Basic residues" evidence="1">
    <location>
        <begin position="153"/>
        <end position="162"/>
    </location>
</feature>
<feature type="region of interest" description="Disordered" evidence="1">
    <location>
        <begin position="296"/>
        <end position="364"/>
    </location>
</feature>
<feature type="region of interest" description="Disordered" evidence="1">
    <location>
        <begin position="240"/>
        <end position="282"/>
    </location>
</feature>
<dbReference type="InterPro" id="IPR043822">
    <property type="entry name" value="EsV_1_7_cys"/>
</dbReference>
<accession>D8LL83</accession>
<feature type="compositionally biased region" description="Basic and acidic residues" evidence="1">
    <location>
        <begin position="35"/>
        <end position="48"/>
    </location>
</feature>
<dbReference type="AlphaFoldDB" id="D8LL83"/>
<dbReference type="EMBL" id="FN649750">
    <property type="protein sequence ID" value="CBN76143.1"/>
    <property type="molecule type" value="Genomic_DNA"/>
</dbReference>
<feature type="region of interest" description="Disordered" evidence="1">
    <location>
        <begin position="21"/>
        <end position="181"/>
    </location>
</feature>
<evidence type="ECO:0000313" key="3">
    <source>
        <dbReference type="Proteomes" id="UP000002630"/>
    </source>
</evidence>
<organism evidence="2 3">
    <name type="scientific">Ectocarpus siliculosus</name>
    <name type="common">Brown alga</name>
    <name type="synonym">Conferva siliculosa</name>
    <dbReference type="NCBI Taxonomy" id="2880"/>
    <lineage>
        <taxon>Eukaryota</taxon>
        <taxon>Sar</taxon>
        <taxon>Stramenopiles</taxon>
        <taxon>Ochrophyta</taxon>
        <taxon>PX clade</taxon>
        <taxon>Phaeophyceae</taxon>
        <taxon>Ectocarpales</taxon>
        <taxon>Ectocarpaceae</taxon>
        <taxon>Ectocarpus</taxon>
    </lineage>
</organism>
<name>D8LL83_ECTSI</name>
<evidence type="ECO:0000313" key="2">
    <source>
        <dbReference type="EMBL" id="CBN76143.1"/>
    </source>
</evidence>
<feature type="compositionally biased region" description="Gly residues" evidence="1">
    <location>
        <begin position="345"/>
        <end position="358"/>
    </location>
</feature>
<feature type="compositionally biased region" description="Gly residues" evidence="1">
    <location>
        <begin position="309"/>
        <end position="331"/>
    </location>
</feature>
<gene>
    <name evidence="2" type="ORF">Esi_0340_0026</name>
</gene>
<dbReference type="OrthoDB" id="10592728at2759"/>
<dbReference type="Proteomes" id="UP000002630">
    <property type="component" value="Linkage Group LG25"/>
</dbReference>
<reference evidence="2 3" key="1">
    <citation type="journal article" date="2010" name="Nature">
        <title>The Ectocarpus genome and the independent evolution of multicellularity in brown algae.</title>
        <authorList>
            <person name="Cock J.M."/>
            <person name="Sterck L."/>
            <person name="Rouze P."/>
            <person name="Scornet D."/>
            <person name="Allen A.E."/>
            <person name="Amoutzias G."/>
            <person name="Anthouard V."/>
            <person name="Artiguenave F."/>
            <person name="Aury J.M."/>
            <person name="Badger J.H."/>
            <person name="Beszteri B."/>
            <person name="Billiau K."/>
            <person name="Bonnet E."/>
            <person name="Bothwell J.H."/>
            <person name="Bowler C."/>
            <person name="Boyen C."/>
            <person name="Brownlee C."/>
            <person name="Carrano C.J."/>
            <person name="Charrier B."/>
            <person name="Cho G.Y."/>
            <person name="Coelho S.M."/>
            <person name="Collen J."/>
            <person name="Corre E."/>
            <person name="Da Silva C."/>
            <person name="Delage L."/>
            <person name="Delaroque N."/>
            <person name="Dittami S.M."/>
            <person name="Doulbeau S."/>
            <person name="Elias M."/>
            <person name="Farnham G."/>
            <person name="Gachon C.M."/>
            <person name="Gschloessl B."/>
            <person name="Heesch S."/>
            <person name="Jabbari K."/>
            <person name="Jubin C."/>
            <person name="Kawai H."/>
            <person name="Kimura K."/>
            <person name="Kloareg B."/>
            <person name="Kupper F.C."/>
            <person name="Lang D."/>
            <person name="Le Bail A."/>
            <person name="Leblanc C."/>
            <person name="Lerouge P."/>
            <person name="Lohr M."/>
            <person name="Lopez P.J."/>
            <person name="Martens C."/>
            <person name="Maumus F."/>
            <person name="Michel G."/>
            <person name="Miranda-Saavedra D."/>
            <person name="Morales J."/>
            <person name="Moreau H."/>
            <person name="Motomura T."/>
            <person name="Nagasato C."/>
            <person name="Napoli C.A."/>
            <person name="Nelson D.R."/>
            <person name="Nyvall-Collen P."/>
            <person name="Peters A.F."/>
            <person name="Pommier C."/>
            <person name="Potin P."/>
            <person name="Poulain J."/>
            <person name="Quesneville H."/>
            <person name="Read B."/>
            <person name="Rensing S.A."/>
            <person name="Ritter A."/>
            <person name="Rousvoal S."/>
            <person name="Samanta M."/>
            <person name="Samson G."/>
            <person name="Schroeder D.C."/>
            <person name="Segurens B."/>
            <person name="Strittmatter M."/>
            <person name="Tonon T."/>
            <person name="Tregear J.W."/>
            <person name="Valentin K."/>
            <person name="von Dassow P."/>
            <person name="Yamagishi T."/>
            <person name="Van de Peer Y."/>
            <person name="Wincker P."/>
        </authorList>
    </citation>
    <scope>NUCLEOTIDE SEQUENCE [LARGE SCALE GENOMIC DNA]</scope>
    <source>
        <strain evidence="3">Ec32 / CCAP1310/4</strain>
    </source>
</reference>
<dbReference type="InParanoid" id="D8LL83"/>
<keyword evidence="3" id="KW-1185">Reference proteome</keyword>
<evidence type="ECO:0000256" key="1">
    <source>
        <dbReference type="SAM" id="MobiDB-lite"/>
    </source>
</evidence>
<sequence>MENIAAADKRARLESAAAAAAGGGVAGRLLPTKAVKQEPPSEKKEKAGRTAKGPAAAAAAAAACSAPPSDAHSGGGGRKAGGKSADAPFGMTRSPVHRSGPTARAKTGAGGPPKLQRRPGGLVSRKSMGKGKGNWKAASARERGRGGGGTKAKAGKGGKVGKTKADGGSAQNQDGGFSPDQKRATGICRGANCDRIASFGFPGTSRLFCAKHQPGGMVNLTYQNVAARAKRIAAAAAAAAGTGVKVEDTSGTEPRGHAKGKRGGGGTASASNQPVRKKLKASGVIGGIVRKGVVLGKGKGMSKKKPKTSGGGGGGGGASEGDGGGGAGGGNAVADGTHDRKKLKGAGGGGKGGGGGASSGDHGRRFRVWESGSRCGLCGRKAKLGCSSESCFECCLKSGKPCEAHAKQVERKHREDELLLGRRSSGGGGGGGAGGSCGLMSPGLPGGAFDDGAAPRARLPPGAFKEAAFQATGETATLWCLKDFVCGKDTQTAMETLNRTERQKAGRSANHRGLGGTDVHRRRYSLHATGNKSTPIPLQARGIVAGTAPDAHRSGAGPVPGTHRGSGRSIQQGRGFGGGGSATAPMGGVGGSGAAAAWGGGEVKDVAALRLGVVGSKWRKIHEQLRRAVA</sequence>
<proteinExistence type="predicted"/>
<feature type="compositionally biased region" description="Low complexity" evidence="1">
    <location>
        <begin position="54"/>
        <end position="72"/>
    </location>
</feature>
<dbReference type="Pfam" id="PF19114">
    <property type="entry name" value="EsV_1_7_cys"/>
    <property type="match status" value="1"/>
</dbReference>